<accession>A0A4Y9Y198</accession>
<name>A0A4Y9Y198_9APHY</name>
<comment type="caution">
    <text evidence="2">The sequence shown here is derived from an EMBL/GenBank/DDBJ whole genome shotgun (WGS) entry which is preliminary data.</text>
</comment>
<feature type="region of interest" description="Disordered" evidence="1">
    <location>
        <begin position="47"/>
        <end position="80"/>
    </location>
</feature>
<dbReference type="EMBL" id="SEKV01000522">
    <property type="protein sequence ID" value="TFY56226.1"/>
    <property type="molecule type" value="Genomic_DNA"/>
</dbReference>
<evidence type="ECO:0000313" key="2">
    <source>
        <dbReference type="EMBL" id="TFY56226.1"/>
    </source>
</evidence>
<dbReference type="AlphaFoldDB" id="A0A4Y9Y198"/>
<feature type="region of interest" description="Disordered" evidence="1">
    <location>
        <begin position="111"/>
        <end position="136"/>
    </location>
</feature>
<organism evidence="2 3">
    <name type="scientific">Rhodofomes roseus</name>
    <dbReference type="NCBI Taxonomy" id="34475"/>
    <lineage>
        <taxon>Eukaryota</taxon>
        <taxon>Fungi</taxon>
        <taxon>Dikarya</taxon>
        <taxon>Basidiomycota</taxon>
        <taxon>Agaricomycotina</taxon>
        <taxon>Agaricomycetes</taxon>
        <taxon>Polyporales</taxon>
        <taxon>Rhodofomes</taxon>
    </lineage>
</organism>
<proteinExistence type="predicted"/>
<protein>
    <submittedName>
        <fullName evidence="2">Uncharacterized protein</fullName>
    </submittedName>
</protein>
<dbReference type="Proteomes" id="UP000298390">
    <property type="component" value="Unassembled WGS sequence"/>
</dbReference>
<evidence type="ECO:0000256" key="1">
    <source>
        <dbReference type="SAM" id="MobiDB-lite"/>
    </source>
</evidence>
<gene>
    <name evidence="2" type="ORF">EVJ58_g7769</name>
</gene>
<reference evidence="2 3" key="1">
    <citation type="submission" date="2019-01" db="EMBL/GenBank/DDBJ databases">
        <title>Genome sequencing of the rare red list fungi Fomitopsis rosea.</title>
        <authorList>
            <person name="Buettner E."/>
            <person name="Kellner H."/>
        </authorList>
    </citation>
    <scope>NUCLEOTIDE SEQUENCE [LARGE SCALE GENOMIC DNA]</scope>
    <source>
        <strain evidence="2 3">DSM 105464</strain>
    </source>
</reference>
<sequence>MLKRQRPSSPIPMAAEAPLAAEPPFDIDLAERVAKRARHFAPLRRSSYAQKNAVVVGPDTDGEEEQEDDGRSEYTRGQTQWQEKAGLYKNANTLLHDLHAEQRHRHLFAAGPSNPPHPQRHPHHPMSSNPPPSMELRHPRGIAMPQPSAGGPSYHTSSHAHGSTEHIEARIVTSQYEDTNRFLRDLFLNRRRRLGAEQT</sequence>
<evidence type="ECO:0000313" key="3">
    <source>
        <dbReference type="Proteomes" id="UP000298390"/>
    </source>
</evidence>